<evidence type="ECO:0000256" key="12">
    <source>
        <dbReference type="ARBA" id="ARBA00023136"/>
    </source>
</evidence>
<keyword evidence="14" id="KW-1208">Phospholipid metabolism</keyword>
<evidence type="ECO:0000256" key="13">
    <source>
        <dbReference type="ARBA" id="ARBA00023209"/>
    </source>
</evidence>
<comment type="cofactor">
    <cofactor evidence="18">
        <name>Mg(2+)</name>
        <dbReference type="ChEBI" id="CHEBI:18420"/>
    </cofactor>
    <text evidence="18">Mn(2+), Zn(2+), Cd(2+) and Co(2+) support activity to lesser extents.</text>
</comment>
<dbReference type="GO" id="GO:0005886">
    <property type="term" value="C:plasma membrane"/>
    <property type="evidence" value="ECO:0007669"/>
    <property type="project" value="UniProtKB-SubCell"/>
</dbReference>
<evidence type="ECO:0000256" key="17">
    <source>
        <dbReference type="PIRSR" id="PIRSR600829-3"/>
    </source>
</evidence>
<dbReference type="InterPro" id="IPR000829">
    <property type="entry name" value="DAGK"/>
</dbReference>
<gene>
    <name evidence="20" type="primary">dgkA</name>
    <name evidence="20" type="ORF">ATZ99_17610</name>
</gene>
<dbReference type="InterPro" id="IPR036945">
    <property type="entry name" value="DAGK_sf"/>
</dbReference>
<dbReference type="Pfam" id="PF01219">
    <property type="entry name" value="DAGK_prokar"/>
    <property type="match status" value="1"/>
</dbReference>
<dbReference type="AlphaFoldDB" id="A0A162MBQ1"/>
<organism evidence="20 21">
    <name type="scientific">Thermovenabulum gondwanense</name>
    <dbReference type="NCBI Taxonomy" id="520767"/>
    <lineage>
        <taxon>Bacteria</taxon>
        <taxon>Bacillati</taxon>
        <taxon>Bacillota</taxon>
        <taxon>Clostridia</taxon>
        <taxon>Thermosediminibacterales</taxon>
        <taxon>Thermosediminibacteraceae</taxon>
        <taxon>Thermovenabulum</taxon>
    </lineage>
</organism>
<evidence type="ECO:0000256" key="9">
    <source>
        <dbReference type="ARBA" id="ARBA00022840"/>
    </source>
</evidence>
<evidence type="ECO:0000256" key="3">
    <source>
        <dbReference type="ARBA" id="ARBA00022475"/>
    </source>
</evidence>
<evidence type="ECO:0000256" key="16">
    <source>
        <dbReference type="PIRSR" id="PIRSR600829-2"/>
    </source>
</evidence>
<dbReference type="PANTHER" id="PTHR34299:SF1">
    <property type="entry name" value="DIACYLGLYCEROL KINASE"/>
    <property type="match status" value="1"/>
</dbReference>
<feature type="binding site" evidence="17">
    <location>
        <position position="13"/>
    </location>
    <ligand>
        <name>ATP</name>
        <dbReference type="ChEBI" id="CHEBI:30616"/>
    </ligand>
</feature>
<feature type="binding site" evidence="16">
    <location>
        <position position="66"/>
    </location>
    <ligand>
        <name>substrate</name>
    </ligand>
</feature>
<evidence type="ECO:0000256" key="5">
    <source>
        <dbReference type="ARBA" id="ARBA00022679"/>
    </source>
</evidence>
<accession>A0A162MBQ1</accession>
<evidence type="ECO:0000256" key="14">
    <source>
        <dbReference type="ARBA" id="ARBA00023264"/>
    </source>
</evidence>
<dbReference type="EC" id="2.7.1.66" evidence="20"/>
<keyword evidence="9 17" id="KW-0067">ATP-binding</keyword>
<comment type="subcellular location">
    <subcellularLocation>
        <location evidence="1">Cell membrane</location>
        <topology evidence="1">Multi-pass membrane protein</topology>
    </subcellularLocation>
</comment>
<reference evidence="20 21" key="1">
    <citation type="submission" date="2015-12" db="EMBL/GenBank/DDBJ databases">
        <title>Draft genome of Thermovenabulum gondwanense isolated from a red thermophilic microbial mat colonisisng an outflow channel of a bore well.</title>
        <authorList>
            <person name="Patel B.K."/>
        </authorList>
    </citation>
    <scope>NUCLEOTIDE SEQUENCE [LARGE SCALE GENOMIC DNA]</scope>
    <source>
        <strain evidence="20 21">R270</strain>
    </source>
</reference>
<proteinExistence type="inferred from homology"/>
<dbReference type="GO" id="GO:0008654">
    <property type="term" value="P:phospholipid biosynthetic process"/>
    <property type="evidence" value="ECO:0007669"/>
    <property type="project" value="UniProtKB-KW"/>
</dbReference>
<keyword evidence="21" id="KW-1185">Reference proteome</keyword>
<keyword evidence="6 19" id="KW-0812">Transmembrane</keyword>
<evidence type="ECO:0000256" key="8">
    <source>
        <dbReference type="ARBA" id="ARBA00022777"/>
    </source>
</evidence>
<dbReference type="OrthoDB" id="9789934at2"/>
<protein>
    <submittedName>
        <fullName evidence="20">Undecaprenol kinase</fullName>
        <ecNumber evidence="20">2.7.1.66</ecNumber>
    </submittedName>
</protein>
<keyword evidence="8 20" id="KW-0418">Kinase</keyword>
<evidence type="ECO:0000256" key="11">
    <source>
        <dbReference type="ARBA" id="ARBA00023098"/>
    </source>
</evidence>
<dbReference type="InterPro" id="IPR033717">
    <property type="entry name" value="UDPK"/>
</dbReference>
<evidence type="ECO:0000256" key="15">
    <source>
        <dbReference type="PIRSR" id="PIRSR600829-1"/>
    </source>
</evidence>
<evidence type="ECO:0000256" key="1">
    <source>
        <dbReference type="ARBA" id="ARBA00004651"/>
    </source>
</evidence>
<dbReference type="PATRIC" id="fig|520767.4.peg.1876"/>
<evidence type="ECO:0000256" key="7">
    <source>
        <dbReference type="ARBA" id="ARBA00022741"/>
    </source>
</evidence>
<keyword evidence="10 19" id="KW-1133">Transmembrane helix</keyword>
<dbReference type="STRING" id="520767.ATZ99_17610"/>
<keyword evidence="3" id="KW-1003">Cell membrane</keyword>
<keyword evidence="18" id="KW-0479">Metal-binding</keyword>
<feature type="active site" description="Proton acceptor" evidence="15">
    <location>
        <position position="66"/>
    </location>
</feature>
<name>A0A162MBQ1_9FIRM</name>
<dbReference type="GO" id="GO:0046872">
    <property type="term" value="F:metal ion binding"/>
    <property type="evidence" value="ECO:0007669"/>
    <property type="project" value="UniProtKB-KW"/>
</dbReference>
<feature type="transmembrane region" description="Helical" evidence="19">
    <location>
        <begin position="28"/>
        <end position="45"/>
    </location>
</feature>
<evidence type="ECO:0000256" key="4">
    <source>
        <dbReference type="ARBA" id="ARBA00022516"/>
    </source>
</evidence>
<keyword evidence="11" id="KW-0443">Lipid metabolism</keyword>
<dbReference type="EMBL" id="LOHZ01000037">
    <property type="protein sequence ID" value="KYO65172.1"/>
    <property type="molecule type" value="Genomic_DNA"/>
</dbReference>
<dbReference type="Proteomes" id="UP000075737">
    <property type="component" value="Unassembled WGS sequence"/>
</dbReference>
<dbReference type="CDD" id="cd14265">
    <property type="entry name" value="UDPK_IM_like"/>
    <property type="match status" value="1"/>
</dbReference>
<feature type="transmembrane region" description="Helical" evidence="19">
    <location>
        <begin position="52"/>
        <end position="72"/>
    </location>
</feature>
<keyword evidence="18" id="KW-0460">Magnesium</keyword>
<feature type="transmembrane region" description="Helical" evidence="19">
    <location>
        <begin position="7"/>
        <end position="22"/>
    </location>
</feature>
<evidence type="ECO:0000256" key="18">
    <source>
        <dbReference type="PIRSR" id="PIRSR600829-4"/>
    </source>
</evidence>
<dbReference type="RefSeq" id="WP_068748876.1">
    <property type="nucleotide sequence ID" value="NZ_LOHZ01000037.1"/>
</dbReference>
<sequence>MKKSRNIFESFYYAFSGLIFAFRTQRNIRIHFFIAIFVIIISRYLKLSNFELLAVILSITLVITAEMINTAIEATIDLVTKNYHPLARIAKNVAAGAVLITAINAIVVAFFVFFPKIQKILF</sequence>
<dbReference type="Gene3D" id="1.10.287.3610">
    <property type="match status" value="1"/>
</dbReference>
<evidence type="ECO:0000256" key="10">
    <source>
        <dbReference type="ARBA" id="ARBA00022989"/>
    </source>
</evidence>
<comment type="similarity">
    <text evidence="2">Belongs to the bacterial diacylglycerol kinase family.</text>
</comment>
<evidence type="ECO:0000256" key="6">
    <source>
        <dbReference type="ARBA" id="ARBA00022692"/>
    </source>
</evidence>
<comment type="caution">
    <text evidence="20">The sequence shown here is derived from an EMBL/GenBank/DDBJ whole genome shotgun (WGS) entry which is preliminary data.</text>
</comment>
<dbReference type="GO" id="GO:0005524">
    <property type="term" value="F:ATP binding"/>
    <property type="evidence" value="ECO:0007669"/>
    <property type="project" value="UniProtKB-KW"/>
</dbReference>
<evidence type="ECO:0000256" key="19">
    <source>
        <dbReference type="SAM" id="Phobius"/>
    </source>
</evidence>
<keyword evidence="4" id="KW-0444">Lipid biosynthesis</keyword>
<dbReference type="PANTHER" id="PTHR34299">
    <property type="entry name" value="DIACYLGLYCEROL KINASE"/>
    <property type="match status" value="1"/>
</dbReference>
<keyword evidence="12 19" id="KW-0472">Membrane</keyword>
<keyword evidence="7 17" id="KW-0547">Nucleotide-binding</keyword>
<evidence type="ECO:0000256" key="2">
    <source>
        <dbReference type="ARBA" id="ARBA00005967"/>
    </source>
</evidence>
<feature type="binding site" evidence="17">
    <location>
        <position position="73"/>
    </location>
    <ligand>
        <name>ATP</name>
        <dbReference type="ChEBI" id="CHEBI:30616"/>
    </ligand>
</feature>
<keyword evidence="5 20" id="KW-0808">Transferase</keyword>
<keyword evidence="13" id="KW-0594">Phospholipid biosynthesis</keyword>
<feature type="binding site" evidence="18">
    <location>
        <position position="73"/>
    </location>
    <ligand>
        <name>a divalent metal cation</name>
        <dbReference type="ChEBI" id="CHEBI:60240"/>
    </ligand>
</feature>
<evidence type="ECO:0000313" key="21">
    <source>
        <dbReference type="Proteomes" id="UP000075737"/>
    </source>
</evidence>
<feature type="transmembrane region" description="Helical" evidence="19">
    <location>
        <begin position="92"/>
        <end position="114"/>
    </location>
</feature>
<dbReference type="GO" id="GO:0036433">
    <property type="term" value="F:di-trans, poly-cis-undecaprenol kinase activity"/>
    <property type="evidence" value="ECO:0007669"/>
    <property type="project" value="UniProtKB-EC"/>
</dbReference>
<evidence type="ECO:0000313" key="20">
    <source>
        <dbReference type="EMBL" id="KYO65172.1"/>
    </source>
</evidence>